<comment type="caution">
    <text evidence="1">The sequence shown here is derived from an EMBL/GenBank/DDBJ whole genome shotgun (WGS) entry which is preliminary data.</text>
</comment>
<proteinExistence type="predicted"/>
<protein>
    <submittedName>
        <fullName evidence="1">Uncharacterized protein</fullName>
    </submittedName>
</protein>
<sequence>MGFNQREWALNWLKGSIVSYMRGRISLVMLLGRVRRCIESYGITPSDIEVLIEVIVRDPALNLGSSDERVKRLEPLMEFLSKVKG</sequence>
<organism evidence="1">
    <name type="scientific">Ignisphaera aggregans</name>
    <dbReference type="NCBI Taxonomy" id="334771"/>
    <lineage>
        <taxon>Archaea</taxon>
        <taxon>Thermoproteota</taxon>
        <taxon>Thermoprotei</taxon>
        <taxon>Desulfurococcales</taxon>
        <taxon>Desulfurococcaceae</taxon>
        <taxon>Ignisphaera</taxon>
    </lineage>
</organism>
<dbReference type="AlphaFoldDB" id="A0A7J3JQL1"/>
<dbReference type="EMBL" id="DTBZ01000099">
    <property type="protein sequence ID" value="HGQ18376.1"/>
    <property type="molecule type" value="Genomic_DNA"/>
</dbReference>
<reference evidence="1" key="1">
    <citation type="journal article" date="2020" name="mSystems">
        <title>Genome- and Community-Level Interaction Insights into Carbon Utilization and Element Cycling Functions of Hydrothermarchaeota in Hydrothermal Sediment.</title>
        <authorList>
            <person name="Zhou Z."/>
            <person name="Liu Y."/>
            <person name="Xu W."/>
            <person name="Pan J."/>
            <person name="Luo Z.H."/>
            <person name="Li M."/>
        </authorList>
    </citation>
    <scope>NUCLEOTIDE SEQUENCE [LARGE SCALE GENOMIC DNA]</scope>
    <source>
        <strain evidence="1">SpSt-657</strain>
    </source>
</reference>
<name>A0A7J3JQL1_9CREN</name>
<accession>A0A7J3JQL1</accession>
<gene>
    <name evidence="1" type="ORF">ENU30_05325</name>
</gene>
<evidence type="ECO:0000313" key="1">
    <source>
        <dbReference type="EMBL" id="HGQ18376.1"/>
    </source>
</evidence>